<gene>
    <name evidence="1" type="ORF">SAMN04488056_110165</name>
</gene>
<proteinExistence type="predicted"/>
<organism evidence="1 2">
    <name type="scientific">Cohaesibacter marisflavi</name>
    <dbReference type="NCBI Taxonomy" id="655353"/>
    <lineage>
        <taxon>Bacteria</taxon>
        <taxon>Pseudomonadati</taxon>
        <taxon>Pseudomonadota</taxon>
        <taxon>Alphaproteobacteria</taxon>
        <taxon>Hyphomicrobiales</taxon>
        <taxon>Cohaesibacteraceae</taxon>
    </lineage>
</organism>
<keyword evidence="1" id="KW-0560">Oxidoreductase</keyword>
<reference evidence="1 2" key="1">
    <citation type="submission" date="2016-10" db="EMBL/GenBank/DDBJ databases">
        <authorList>
            <person name="de Groot N.N."/>
        </authorList>
    </citation>
    <scope>NUCLEOTIDE SEQUENCE [LARGE SCALE GENOMIC DNA]</scope>
    <source>
        <strain evidence="1 2">CGMCC 1.9157</strain>
    </source>
</reference>
<dbReference type="InterPro" id="IPR029068">
    <property type="entry name" value="Glyas_Bleomycin-R_OHBP_Dase"/>
</dbReference>
<dbReference type="AlphaFoldDB" id="A0A1I5J3G5"/>
<dbReference type="Gene3D" id="3.10.180.10">
    <property type="entry name" value="2,3-Dihydroxybiphenyl 1,2-Dioxygenase, domain 1"/>
    <property type="match status" value="1"/>
</dbReference>
<accession>A0A1I5J3G5</accession>
<keyword evidence="2" id="KW-1185">Reference proteome</keyword>
<dbReference type="Proteomes" id="UP000199236">
    <property type="component" value="Unassembled WGS sequence"/>
</dbReference>
<protein>
    <submittedName>
        <fullName evidence="1">Glyoxalase/Bleomycin resistance protein/Dioxygenase superfamily protein</fullName>
    </submittedName>
</protein>
<dbReference type="Pfam" id="PF13669">
    <property type="entry name" value="Glyoxalase_4"/>
    <property type="match status" value="1"/>
</dbReference>
<dbReference type="EMBL" id="FOVR01000010">
    <property type="protein sequence ID" value="SFO66946.1"/>
    <property type="molecule type" value="Genomic_DNA"/>
</dbReference>
<evidence type="ECO:0000313" key="2">
    <source>
        <dbReference type="Proteomes" id="UP000199236"/>
    </source>
</evidence>
<dbReference type="GO" id="GO:0051213">
    <property type="term" value="F:dioxygenase activity"/>
    <property type="evidence" value="ECO:0007669"/>
    <property type="project" value="UniProtKB-KW"/>
</dbReference>
<sequence>MSRFFGEVRQIGYVVKNIEEAMEFWSKTLGIGPWFYAEKIADKDFYYKGELSPIERSVALANSGYIQMELVQQLNDAPSMYLDFLNAGRTGAQHFAYWTRNYTEDLARLTAQGLTVGMNGAVGDDGRYCYFETEFHPGTVIELSEVNGPKGTLFKTIRDASINWDGTDPIRPFPDLSTLPVTDPEDFPI</sequence>
<dbReference type="SUPFAM" id="SSF54593">
    <property type="entry name" value="Glyoxalase/Bleomycin resistance protein/Dihydroxybiphenyl dioxygenase"/>
    <property type="match status" value="1"/>
</dbReference>
<keyword evidence="1" id="KW-0223">Dioxygenase</keyword>
<dbReference type="OrthoDB" id="9792173at2"/>
<dbReference type="STRING" id="655353.SAMN04488056_110165"/>
<name>A0A1I5J3G5_9HYPH</name>
<dbReference type="RefSeq" id="WP_090074391.1">
    <property type="nucleotide sequence ID" value="NZ_FOVR01000010.1"/>
</dbReference>
<evidence type="ECO:0000313" key="1">
    <source>
        <dbReference type="EMBL" id="SFO66946.1"/>
    </source>
</evidence>